<evidence type="ECO:0000256" key="2">
    <source>
        <dbReference type="ARBA" id="ARBA00022475"/>
    </source>
</evidence>
<organism evidence="12 13">
    <name type="scientific">Candidatus Neptunichlamydia vexilliferae</name>
    <dbReference type="NCBI Taxonomy" id="1651774"/>
    <lineage>
        <taxon>Bacteria</taxon>
        <taxon>Pseudomonadati</taxon>
        <taxon>Chlamydiota</taxon>
        <taxon>Chlamydiia</taxon>
        <taxon>Parachlamydiales</taxon>
        <taxon>Simkaniaceae</taxon>
        <taxon>Candidatus Neptunichlamydia</taxon>
    </lineage>
</organism>
<dbReference type="Proteomes" id="UP001194714">
    <property type="component" value="Unassembled WGS sequence"/>
</dbReference>
<evidence type="ECO:0000256" key="3">
    <source>
        <dbReference type="ARBA" id="ARBA00022679"/>
    </source>
</evidence>
<keyword evidence="4 10" id="KW-0812">Transmembrane</keyword>
<dbReference type="InterPro" id="IPR034701">
    <property type="entry name" value="CdaA"/>
</dbReference>
<dbReference type="PROSITE" id="PS51794">
    <property type="entry name" value="DAC"/>
    <property type="match status" value="1"/>
</dbReference>
<dbReference type="PIRSF" id="PIRSF004793">
    <property type="entry name" value="UCP004793"/>
    <property type="match status" value="1"/>
</dbReference>
<proteinExistence type="inferred from homology"/>
<comment type="catalytic activity">
    <reaction evidence="1 10">
        <text>2 ATP = 3',3'-c-di-AMP + 2 diphosphate</text>
        <dbReference type="Rhea" id="RHEA:35655"/>
        <dbReference type="ChEBI" id="CHEBI:30616"/>
        <dbReference type="ChEBI" id="CHEBI:33019"/>
        <dbReference type="ChEBI" id="CHEBI:71500"/>
        <dbReference type="EC" id="2.7.7.85"/>
    </reaction>
</comment>
<sequence length="299" mass="33367">MKYISSFSFTLVVEKIFVNSSLVSNSIKTYNARVMAFYYAISPFIEIAIIAIMINYILSFFWNTRSMDLILGLLAFLAIFASSSVFNLPVLHKLMLDILSVAVIGILIIFQPELRVALSKLSLKGKRYKEITEFDKFLEQLTASVYRLSDKKTGAIIAIENEDSLNDFALKAVLLNANFSPELLESIFARTTPLHDGAVIIHDLTIVAAACILPLAEDGVQVSRSMGTRHRAALGVSQLTDALLVVVSEETGRVSIARDGIMTRGLKKDRFQGIIRSIFNPPTKKTLPSRFQLKEWIKK</sequence>
<evidence type="ECO:0000256" key="5">
    <source>
        <dbReference type="ARBA" id="ARBA00022695"/>
    </source>
</evidence>
<evidence type="ECO:0000256" key="1">
    <source>
        <dbReference type="ARBA" id="ARBA00000877"/>
    </source>
</evidence>
<comment type="similarity">
    <text evidence="10">Belongs to the adenylate cyclase family. DacA/CdaA subfamily.</text>
</comment>
<dbReference type="HAMAP" id="MF_01499">
    <property type="entry name" value="DacA"/>
    <property type="match status" value="1"/>
</dbReference>
<dbReference type="SUPFAM" id="SSF143597">
    <property type="entry name" value="YojJ-like"/>
    <property type="match status" value="1"/>
</dbReference>
<evidence type="ECO:0000256" key="9">
    <source>
        <dbReference type="ARBA" id="ARBA00023136"/>
    </source>
</evidence>
<dbReference type="PANTHER" id="PTHR34185">
    <property type="entry name" value="DIADENYLATE CYCLASE"/>
    <property type="match status" value="1"/>
</dbReference>
<keyword evidence="5 10" id="KW-0548">Nucleotidyltransferase</keyword>
<evidence type="ECO:0000256" key="10">
    <source>
        <dbReference type="HAMAP-Rule" id="MF_01499"/>
    </source>
</evidence>
<feature type="transmembrane region" description="Helical" evidence="10">
    <location>
        <begin position="36"/>
        <end position="58"/>
    </location>
</feature>
<feature type="domain" description="DAC" evidence="11">
    <location>
        <begin position="111"/>
        <end position="268"/>
    </location>
</feature>
<comment type="caution">
    <text evidence="12">The sequence shown here is derived from an EMBL/GenBank/DDBJ whole genome shotgun (WGS) entry which is preliminary data.</text>
</comment>
<dbReference type="Pfam" id="PF19293">
    <property type="entry name" value="CdaA_N"/>
    <property type="match status" value="1"/>
</dbReference>
<keyword evidence="3 10" id="KW-0808">Transferase</keyword>
<evidence type="ECO:0000256" key="6">
    <source>
        <dbReference type="ARBA" id="ARBA00022741"/>
    </source>
</evidence>
<dbReference type="EC" id="2.7.7.85" evidence="10"/>
<keyword evidence="7 10" id="KW-0067">ATP-binding</keyword>
<keyword evidence="8 10" id="KW-1133">Transmembrane helix</keyword>
<keyword evidence="13" id="KW-1185">Reference proteome</keyword>
<dbReference type="InterPro" id="IPR036888">
    <property type="entry name" value="DNA_integrity_DisA_N_sf"/>
</dbReference>
<dbReference type="EMBL" id="JAAEJV010000015">
    <property type="protein sequence ID" value="MBF5059230.1"/>
    <property type="molecule type" value="Genomic_DNA"/>
</dbReference>
<comment type="function">
    <text evidence="10">Catalyzes the condensation of 2 ATP molecules into cyclic di-AMP (c-di-AMP), a second messenger used to regulate differing processes in different bacteria.</text>
</comment>
<evidence type="ECO:0000259" key="11">
    <source>
        <dbReference type="PROSITE" id="PS51794"/>
    </source>
</evidence>
<comment type="caution">
    <text evidence="10">Lacks conserved residue(s) required for the propagation of feature annotation.</text>
</comment>
<evidence type="ECO:0000313" key="12">
    <source>
        <dbReference type="EMBL" id="MBF5059230.1"/>
    </source>
</evidence>
<gene>
    <name evidence="10" type="primary">dacA</name>
    <name evidence="12" type="ORF">NEPTK9_000739</name>
</gene>
<evidence type="ECO:0000256" key="4">
    <source>
        <dbReference type="ARBA" id="ARBA00022692"/>
    </source>
</evidence>
<name>A0ABS0B0Z6_9BACT</name>
<reference evidence="12 13" key="1">
    <citation type="submission" date="2020-01" db="EMBL/GenBank/DDBJ databases">
        <title>Draft genome sequence of Cand. Neptunochlamydia vexilliferae K9.</title>
        <authorList>
            <person name="Schulz F."/>
            <person name="Koestlbacher S."/>
            <person name="Wascher F."/>
            <person name="Pizzetti I."/>
            <person name="Horn M."/>
        </authorList>
    </citation>
    <scope>NUCLEOTIDE SEQUENCE [LARGE SCALE GENOMIC DNA]</scope>
    <source>
        <strain evidence="12 13">K9</strain>
    </source>
</reference>
<accession>A0ABS0B0Z6</accession>
<dbReference type="InterPro" id="IPR045585">
    <property type="entry name" value="CdaA_N"/>
</dbReference>
<feature type="transmembrane region" description="Helical" evidence="10">
    <location>
        <begin position="70"/>
        <end position="92"/>
    </location>
</feature>
<protein>
    <recommendedName>
        <fullName evidence="10">Diadenylate cyclase</fullName>
        <shortName evidence="10">DAC</shortName>
        <ecNumber evidence="10">2.7.7.85</ecNumber>
    </recommendedName>
    <alternativeName>
        <fullName evidence="10">Cyclic-di-AMP synthase</fullName>
        <shortName evidence="10">c-di-AMP synthase</shortName>
    </alternativeName>
</protein>
<dbReference type="InterPro" id="IPR014046">
    <property type="entry name" value="C-di-AMP_synthase"/>
</dbReference>
<dbReference type="Gene3D" id="3.40.1700.10">
    <property type="entry name" value="DNA integrity scanning protein, DisA, N-terminal domain"/>
    <property type="match status" value="1"/>
</dbReference>
<dbReference type="PANTHER" id="PTHR34185:SF1">
    <property type="entry name" value="DIADENYLATE CYCLASE"/>
    <property type="match status" value="1"/>
</dbReference>
<feature type="transmembrane region" description="Helical" evidence="10">
    <location>
        <begin position="98"/>
        <end position="118"/>
    </location>
</feature>
<evidence type="ECO:0000313" key="13">
    <source>
        <dbReference type="Proteomes" id="UP001194714"/>
    </source>
</evidence>
<comment type="subunit">
    <text evidence="10">Probably a homodimer.</text>
</comment>
<dbReference type="NCBIfam" id="TIGR00159">
    <property type="entry name" value="diadenylate cyclase CdaA"/>
    <property type="match status" value="1"/>
</dbReference>
<keyword evidence="6 10" id="KW-0547">Nucleotide-binding</keyword>
<evidence type="ECO:0000256" key="7">
    <source>
        <dbReference type="ARBA" id="ARBA00022840"/>
    </source>
</evidence>
<keyword evidence="2 10" id="KW-1003">Cell membrane</keyword>
<dbReference type="InterPro" id="IPR003390">
    <property type="entry name" value="DNA_integrity_scan_DisA_N"/>
</dbReference>
<keyword evidence="9 10" id="KW-0472">Membrane</keyword>
<dbReference type="Pfam" id="PF02457">
    <property type="entry name" value="DAC"/>
    <property type="match status" value="1"/>
</dbReference>
<evidence type="ECO:0000256" key="8">
    <source>
        <dbReference type="ARBA" id="ARBA00022989"/>
    </source>
</evidence>
<dbReference type="InterPro" id="IPR050338">
    <property type="entry name" value="DisA"/>
</dbReference>